<accession>A0A316V0C6</accession>
<evidence type="ECO:0000256" key="8">
    <source>
        <dbReference type="ARBA" id="ARBA00045204"/>
    </source>
</evidence>
<comment type="subcellular location">
    <subcellularLocation>
        <location evidence="1">Endoplasmic reticulum membrane</location>
        <topology evidence="1">Multi-pass membrane protein</topology>
    </subcellularLocation>
</comment>
<keyword evidence="6 10" id="KW-1133">Transmembrane helix</keyword>
<dbReference type="AlphaFoldDB" id="A0A316V0C6"/>
<dbReference type="GO" id="GO:0045047">
    <property type="term" value="P:protein targeting to ER"/>
    <property type="evidence" value="ECO:0007669"/>
    <property type="project" value="TreeGrafter"/>
</dbReference>
<evidence type="ECO:0000256" key="9">
    <source>
        <dbReference type="SAM" id="MobiDB-lite"/>
    </source>
</evidence>
<keyword evidence="12" id="KW-1185">Reference proteome</keyword>
<evidence type="ECO:0000256" key="4">
    <source>
        <dbReference type="ARBA" id="ARBA00022692"/>
    </source>
</evidence>
<dbReference type="OrthoDB" id="263893at2759"/>
<dbReference type="PANTHER" id="PTHR13202">
    <property type="entry name" value="MICROSOMAL SIGNAL PEPTIDASE 12 KDA SUBUNIT"/>
    <property type="match status" value="1"/>
</dbReference>
<dbReference type="PANTHER" id="PTHR13202:SF0">
    <property type="entry name" value="SIGNAL PEPTIDASE COMPLEX SUBUNIT 1"/>
    <property type="match status" value="1"/>
</dbReference>
<name>A0A316V0C6_9BASI</name>
<gene>
    <name evidence="11" type="ORF">BDZ90DRAFT_277413</name>
</gene>
<evidence type="ECO:0000313" key="12">
    <source>
        <dbReference type="Proteomes" id="UP000245884"/>
    </source>
</evidence>
<feature type="transmembrane region" description="Helical" evidence="10">
    <location>
        <begin position="55"/>
        <end position="74"/>
    </location>
</feature>
<sequence>MSAMLDQVKGYFEGKVDFQGQRLADRINQEVLVMGALLALFVGFAFSSLQVMMLIFAAISAVDFVLVVPAWPWYRRHQTKWLPNIPRSDADEAKATGEQGKSVDEVEKEPLLAAAEGKKAR</sequence>
<dbReference type="EMBL" id="KZ819662">
    <property type="protein sequence ID" value="PWN31000.1"/>
    <property type="molecule type" value="Genomic_DNA"/>
</dbReference>
<keyword evidence="4 10" id="KW-0812">Transmembrane</keyword>
<evidence type="ECO:0000256" key="2">
    <source>
        <dbReference type="ARBA" id="ARBA00005245"/>
    </source>
</evidence>
<dbReference type="GO" id="GO:0006465">
    <property type="term" value="P:signal peptide processing"/>
    <property type="evidence" value="ECO:0007669"/>
    <property type="project" value="InterPro"/>
</dbReference>
<dbReference type="Proteomes" id="UP000245884">
    <property type="component" value="Unassembled WGS sequence"/>
</dbReference>
<comment type="function">
    <text evidence="8">Component of the signal peptidase complex (SPC) which catalyzes the cleavage of N-terminal signal sequences from nascent proteins as they are translocated into the lumen of the endoplasmic reticulum. Dispensable for SPC enzymatic activity.</text>
</comment>
<reference evidence="11 12" key="1">
    <citation type="journal article" date="2018" name="Mol. Biol. Evol.">
        <title>Broad Genomic Sampling Reveals a Smut Pathogenic Ancestry of the Fungal Clade Ustilaginomycotina.</title>
        <authorList>
            <person name="Kijpornyongpan T."/>
            <person name="Mondo S.J."/>
            <person name="Barry K."/>
            <person name="Sandor L."/>
            <person name="Lee J."/>
            <person name="Lipzen A."/>
            <person name="Pangilinan J."/>
            <person name="LaButti K."/>
            <person name="Hainaut M."/>
            <person name="Henrissat B."/>
            <person name="Grigoriev I.V."/>
            <person name="Spatafora J.W."/>
            <person name="Aime M.C."/>
        </authorList>
    </citation>
    <scope>NUCLEOTIDE SEQUENCE [LARGE SCALE GENOMIC DNA]</scope>
    <source>
        <strain evidence="11 12">MCA 5214</strain>
    </source>
</reference>
<evidence type="ECO:0000256" key="3">
    <source>
        <dbReference type="ARBA" id="ARBA00017059"/>
    </source>
</evidence>
<feature type="region of interest" description="Disordered" evidence="9">
    <location>
        <begin position="85"/>
        <end position="121"/>
    </location>
</feature>
<comment type="similarity">
    <text evidence="2">Belongs to the SPCS1 family.</text>
</comment>
<evidence type="ECO:0000256" key="7">
    <source>
        <dbReference type="ARBA" id="ARBA00023136"/>
    </source>
</evidence>
<evidence type="ECO:0000256" key="5">
    <source>
        <dbReference type="ARBA" id="ARBA00022824"/>
    </source>
</evidence>
<evidence type="ECO:0000256" key="10">
    <source>
        <dbReference type="SAM" id="Phobius"/>
    </source>
</evidence>
<evidence type="ECO:0000256" key="6">
    <source>
        <dbReference type="ARBA" id="ARBA00022989"/>
    </source>
</evidence>
<organism evidence="11 12">
    <name type="scientific">Jaminaea rosea</name>
    <dbReference type="NCBI Taxonomy" id="1569628"/>
    <lineage>
        <taxon>Eukaryota</taxon>
        <taxon>Fungi</taxon>
        <taxon>Dikarya</taxon>
        <taxon>Basidiomycota</taxon>
        <taxon>Ustilaginomycotina</taxon>
        <taxon>Exobasidiomycetes</taxon>
        <taxon>Microstromatales</taxon>
        <taxon>Microstromatales incertae sedis</taxon>
        <taxon>Jaminaea</taxon>
    </lineage>
</organism>
<keyword evidence="7 10" id="KW-0472">Membrane</keyword>
<dbReference type="Pfam" id="PF06645">
    <property type="entry name" value="SPC12"/>
    <property type="match status" value="1"/>
</dbReference>
<feature type="transmembrane region" description="Helical" evidence="10">
    <location>
        <begin position="31"/>
        <end position="49"/>
    </location>
</feature>
<proteinExistence type="inferred from homology"/>
<dbReference type="RefSeq" id="XP_025365612.1">
    <property type="nucleotide sequence ID" value="XM_025509005.1"/>
</dbReference>
<dbReference type="GeneID" id="37030828"/>
<evidence type="ECO:0000256" key="1">
    <source>
        <dbReference type="ARBA" id="ARBA00004477"/>
    </source>
</evidence>
<evidence type="ECO:0000313" key="11">
    <source>
        <dbReference type="EMBL" id="PWN31000.1"/>
    </source>
</evidence>
<dbReference type="InterPro" id="IPR009542">
    <property type="entry name" value="Spc1/SPCS1"/>
</dbReference>
<dbReference type="GO" id="GO:0005787">
    <property type="term" value="C:signal peptidase complex"/>
    <property type="evidence" value="ECO:0007669"/>
    <property type="project" value="InterPro"/>
</dbReference>
<dbReference type="STRING" id="1569628.A0A316V0C6"/>
<keyword evidence="5" id="KW-0256">Endoplasmic reticulum</keyword>
<feature type="compositionally biased region" description="Basic and acidic residues" evidence="9">
    <location>
        <begin position="88"/>
        <end position="121"/>
    </location>
</feature>
<protein>
    <recommendedName>
        <fullName evidence="3">Signal peptidase complex subunit 1</fullName>
    </recommendedName>
</protein>